<evidence type="ECO:0000313" key="1">
    <source>
        <dbReference type="EMBL" id="QHS58473.1"/>
    </source>
</evidence>
<dbReference type="RefSeq" id="WP_162330176.1">
    <property type="nucleotide sequence ID" value="NZ_CP048113.1"/>
</dbReference>
<keyword evidence="2" id="KW-1185">Reference proteome</keyword>
<protein>
    <submittedName>
        <fullName evidence="1">Uncharacterized protein</fullName>
    </submittedName>
</protein>
<gene>
    <name evidence="1" type="ORF">GWR21_02345</name>
</gene>
<accession>A0A6B9ZD91</accession>
<name>A0A6B9ZD91_9BACT</name>
<organism evidence="1 2">
    <name type="scientific">Chitinophaga agri</name>
    <dbReference type="NCBI Taxonomy" id="2703787"/>
    <lineage>
        <taxon>Bacteria</taxon>
        <taxon>Pseudomonadati</taxon>
        <taxon>Bacteroidota</taxon>
        <taxon>Chitinophagia</taxon>
        <taxon>Chitinophagales</taxon>
        <taxon>Chitinophagaceae</taxon>
        <taxon>Chitinophaga</taxon>
    </lineage>
</organism>
<dbReference type="AlphaFoldDB" id="A0A6B9ZD91"/>
<dbReference type="EMBL" id="CP048113">
    <property type="protein sequence ID" value="QHS58473.1"/>
    <property type="molecule type" value="Genomic_DNA"/>
</dbReference>
<dbReference type="KEGG" id="chih:GWR21_02345"/>
<proteinExistence type="predicted"/>
<reference evidence="1 2" key="1">
    <citation type="submission" date="2020-01" db="EMBL/GenBank/DDBJ databases">
        <title>Complete genome sequence of Chitinophaga sp. H33E-04 isolated from quinoa roots.</title>
        <authorList>
            <person name="Weon H.-Y."/>
            <person name="Lee S.A."/>
        </authorList>
    </citation>
    <scope>NUCLEOTIDE SEQUENCE [LARGE SCALE GENOMIC DNA]</scope>
    <source>
        <strain evidence="1 2">H33E-04</strain>
    </source>
</reference>
<sequence length="66" mass="7342">MNRLSLDDFAINEINTDNEIEKMLGLAAAACHTTCNPDPNGVVDWVDHEAELQQLVEFDSSLTLRP</sequence>
<dbReference type="Proteomes" id="UP000476411">
    <property type="component" value="Chromosome"/>
</dbReference>
<evidence type="ECO:0000313" key="2">
    <source>
        <dbReference type="Proteomes" id="UP000476411"/>
    </source>
</evidence>